<name>A0A1I3F076_9PLAN</name>
<dbReference type="OrthoDB" id="9798990at2"/>
<feature type="domain" description="PIN" evidence="1">
    <location>
        <begin position="3"/>
        <end position="123"/>
    </location>
</feature>
<dbReference type="InterPro" id="IPR002716">
    <property type="entry name" value="PIN_dom"/>
</dbReference>
<dbReference type="InterPro" id="IPR029060">
    <property type="entry name" value="PIN-like_dom_sf"/>
</dbReference>
<dbReference type="STRING" id="1576369.SAMN05421753_10517"/>
<dbReference type="AlphaFoldDB" id="A0A1I3F076"/>
<gene>
    <name evidence="2" type="ORF">SAMN05421753_10517</name>
</gene>
<dbReference type="RefSeq" id="WP_092048848.1">
    <property type="nucleotide sequence ID" value="NZ_FOQD01000005.1"/>
</dbReference>
<organism evidence="2 3">
    <name type="scientific">Planctomicrobium piriforme</name>
    <dbReference type="NCBI Taxonomy" id="1576369"/>
    <lineage>
        <taxon>Bacteria</taxon>
        <taxon>Pseudomonadati</taxon>
        <taxon>Planctomycetota</taxon>
        <taxon>Planctomycetia</taxon>
        <taxon>Planctomycetales</taxon>
        <taxon>Planctomycetaceae</taxon>
        <taxon>Planctomicrobium</taxon>
    </lineage>
</organism>
<dbReference type="InterPro" id="IPR041705">
    <property type="entry name" value="PIN_Sll0205"/>
</dbReference>
<sequence>MRILLDTHVFLWYITADPKLPSAFQAAIQDSGNEVFLSAASVWEAVIKHRLGKLNLPNPPEEYLPRQRDAHGIASLSIEEQAMPYLAVLPALHRDPFDRIIIAQALQHGLTIASVDLDIARYPAALLATT</sequence>
<evidence type="ECO:0000259" key="1">
    <source>
        <dbReference type="Pfam" id="PF01850"/>
    </source>
</evidence>
<keyword evidence="3" id="KW-1185">Reference proteome</keyword>
<dbReference type="PANTHER" id="PTHR36173">
    <property type="entry name" value="RIBONUCLEASE VAPC16-RELATED"/>
    <property type="match status" value="1"/>
</dbReference>
<dbReference type="EMBL" id="FOQD01000005">
    <property type="protein sequence ID" value="SFI04560.1"/>
    <property type="molecule type" value="Genomic_DNA"/>
</dbReference>
<dbReference type="Gene3D" id="3.40.50.1010">
    <property type="entry name" value="5'-nuclease"/>
    <property type="match status" value="1"/>
</dbReference>
<reference evidence="3" key="1">
    <citation type="submission" date="2016-10" db="EMBL/GenBank/DDBJ databases">
        <authorList>
            <person name="Varghese N."/>
            <person name="Submissions S."/>
        </authorList>
    </citation>
    <scope>NUCLEOTIDE SEQUENCE [LARGE SCALE GENOMIC DNA]</scope>
    <source>
        <strain evidence="3">DSM 26348</strain>
    </source>
</reference>
<accession>A0A1I3F076</accession>
<protein>
    <submittedName>
        <fullName evidence="2">PIN domain nuclease, a component of toxin-antitoxin system (PIN domain)</fullName>
    </submittedName>
</protein>
<evidence type="ECO:0000313" key="2">
    <source>
        <dbReference type="EMBL" id="SFI04560.1"/>
    </source>
</evidence>
<dbReference type="CDD" id="cd09872">
    <property type="entry name" value="PIN_Sll0205-like"/>
    <property type="match status" value="1"/>
</dbReference>
<proteinExistence type="predicted"/>
<dbReference type="SUPFAM" id="SSF88723">
    <property type="entry name" value="PIN domain-like"/>
    <property type="match status" value="1"/>
</dbReference>
<dbReference type="InterPro" id="IPR052919">
    <property type="entry name" value="TA_system_RNase"/>
</dbReference>
<dbReference type="PANTHER" id="PTHR36173:SF2">
    <property type="entry name" value="RIBONUCLEASE VAPC16"/>
    <property type="match status" value="1"/>
</dbReference>
<dbReference type="Proteomes" id="UP000199518">
    <property type="component" value="Unassembled WGS sequence"/>
</dbReference>
<dbReference type="Pfam" id="PF01850">
    <property type="entry name" value="PIN"/>
    <property type="match status" value="1"/>
</dbReference>
<evidence type="ECO:0000313" key="3">
    <source>
        <dbReference type="Proteomes" id="UP000199518"/>
    </source>
</evidence>